<organism evidence="1">
    <name type="scientific">Siphoviridae sp. ctC6Q17</name>
    <dbReference type="NCBI Taxonomy" id="2827271"/>
    <lineage>
        <taxon>Viruses</taxon>
        <taxon>Duplodnaviria</taxon>
        <taxon>Heunggongvirae</taxon>
        <taxon>Uroviricota</taxon>
        <taxon>Caudoviricetes</taxon>
    </lineage>
</organism>
<sequence>MSTAQFSGQYGRNMTLEVWSGWNSQDTANNRSTVNVQARLITNGYASMWGVTADVTITVNGGGAIEHPTINIGTSSSQLLFAHDYVIGHDDDGKKTVGIQVSVGLNAAGYGSAMVAFDLPLPTIPRASSGSVTSGDLGTPVKISIDRKVSTFKHTLRYDWNGATGTIASNVDTSYNWTLPLDFASAIPNATSSWGRVFIDTYNGSTKIGTTEATFTGNVPASIKPTLSSVTLADTNTAVKNLLNTANTFVQVLSNVQVTFNGASGAYGSTISSYRAEILGKNQNTNSNNGLLGMMNFNGAVTIRATVTDSRGRTSDPFDINATVLEYFTPQLSFSAQRSGSGNTTITVMRNAKIAPLVVGGNQKNTMKLTFKYKEHSATSFTTDTGSAGGTWTTVSNLTNSSANLGATFSVLKSYDIIGTIEDSFTSYEFLITIGTESFPLAIKVDRMGLGKLPEQAGIVDSAWEYYYNSKPIQSHQLSAKDGKALFLTAGTDLNTIVNTGFYNVSAPLNAPTGSGVNDWKYIRVSQHTNSANYILQEAIDFNGVISAYRVRSGGNWSDWRYYAIQNTVANFTAVNQTKVYTATINGPYGFNIAVTRSGNVVTATMDYIHRSNTNWYGNASETIPVGWRPVSQAIIYAIGEGGGGTGATLFNGSYVHLSYKPDGSISGRIKLDANPLWFGATISWITTDPFPSA</sequence>
<dbReference type="CDD" id="cd19958">
    <property type="entry name" value="pyocin_knob"/>
    <property type="match status" value="1"/>
</dbReference>
<proteinExistence type="predicted"/>
<name>A0A8S5R3Z8_9CAUD</name>
<dbReference type="InterPro" id="IPR008577">
    <property type="entry name" value="DUF859"/>
</dbReference>
<dbReference type="Pfam" id="PF05895">
    <property type="entry name" value="DUF859"/>
    <property type="match status" value="1"/>
</dbReference>
<evidence type="ECO:0000313" key="1">
    <source>
        <dbReference type="EMBL" id="DAE25668.1"/>
    </source>
</evidence>
<dbReference type="EMBL" id="BK015800">
    <property type="protein sequence ID" value="DAE25668.1"/>
    <property type="molecule type" value="Genomic_DNA"/>
</dbReference>
<reference evidence="1" key="1">
    <citation type="journal article" date="2021" name="Proc. Natl. Acad. Sci. U.S.A.">
        <title>A Catalog of Tens of Thousands of Viruses from Human Metagenomes Reveals Hidden Associations with Chronic Diseases.</title>
        <authorList>
            <person name="Tisza M.J."/>
            <person name="Buck C.B."/>
        </authorList>
    </citation>
    <scope>NUCLEOTIDE SEQUENCE</scope>
    <source>
        <strain evidence="1">CtC6Q17</strain>
    </source>
</reference>
<accession>A0A8S5R3Z8</accession>
<protein>
    <submittedName>
        <fullName evidence="1">Uncharacterized protein</fullName>
    </submittedName>
</protein>